<dbReference type="OrthoDB" id="10379179at2759"/>
<accession>A0A916E999</accession>
<sequence>MVMIKKGDIKEQEKCLREKELKLEFVQMQEQRERTLKGEVHRLLNLVGNTSDLTKLYMNEIEINYVEQMASPELEDNKTNEDKNYYHARGISDLAESISESLEDEMGIL</sequence>
<name>A0A916E999_9GLOM</name>
<protein>
    <submittedName>
        <fullName evidence="1">Uncharacterized protein</fullName>
    </submittedName>
</protein>
<dbReference type="EMBL" id="CAGKOT010000028">
    <property type="protein sequence ID" value="CAB5370633.1"/>
    <property type="molecule type" value="Genomic_DNA"/>
</dbReference>
<reference evidence="1" key="1">
    <citation type="submission" date="2020-05" db="EMBL/GenBank/DDBJ databases">
        <authorList>
            <person name="Rincon C."/>
            <person name="Sanders R I."/>
            <person name="Robbins C."/>
            <person name="Chaturvedi A."/>
        </authorList>
    </citation>
    <scope>NUCLEOTIDE SEQUENCE</scope>
    <source>
        <strain evidence="1">CHB12</strain>
    </source>
</reference>
<evidence type="ECO:0000313" key="1">
    <source>
        <dbReference type="EMBL" id="CAB5370633.1"/>
    </source>
</evidence>
<dbReference type="Proteomes" id="UP000684084">
    <property type="component" value="Unassembled WGS sequence"/>
</dbReference>
<comment type="caution">
    <text evidence="1">The sequence shown here is derived from an EMBL/GenBank/DDBJ whole genome shotgun (WGS) entry which is preliminary data.</text>
</comment>
<organism evidence="1 2">
    <name type="scientific">Rhizophagus irregularis</name>
    <dbReference type="NCBI Taxonomy" id="588596"/>
    <lineage>
        <taxon>Eukaryota</taxon>
        <taxon>Fungi</taxon>
        <taxon>Fungi incertae sedis</taxon>
        <taxon>Mucoromycota</taxon>
        <taxon>Glomeromycotina</taxon>
        <taxon>Glomeromycetes</taxon>
        <taxon>Glomerales</taxon>
        <taxon>Glomeraceae</taxon>
        <taxon>Rhizophagus</taxon>
    </lineage>
</organism>
<evidence type="ECO:0000313" key="2">
    <source>
        <dbReference type="Proteomes" id="UP000684084"/>
    </source>
</evidence>
<proteinExistence type="predicted"/>
<gene>
    <name evidence="1" type="ORF">CHRIB12_LOCUS12714</name>
</gene>
<dbReference type="AlphaFoldDB" id="A0A916E999"/>